<dbReference type="Proteomes" id="UP001501490">
    <property type="component" value="Unassembled WGS sequence"/>
</dbReference>
<gene>
    <name evidence="1" type="ORF">GCM10022236_43370</name>
</gene>
<comment type="caution">
    <text evidence="1">The sequence shown here is derived from an EMBL/GenBank/DDBJ whole genome shotgun (WGS) entry which is preliminary data.</text>
</comment>
<evidence type="ECO:0008006" key="3">
    <source>
        <dbReference type="Google" id="ProtNLM"/>
    </source>
</evidence>
<dbReference type="SUPFAM" id="SSF75011">
    <property type="entry name" value="3-carboxy-cis,cis-mucoante lactonizing enzyme"/>
    <property type="match status" value="1"/>
</dbReference>
<organism evidence="1 2">
    <name type="scientific">Microlunatus ginsengisoli</name>
    <dbReference type="NCBI Taxonomy" id="363863"/>
    <lineage>
        <taxon>Bacteria</taxon>
        <taxon>Bacillati</taxon>
        <taxon>Actinomycetota</taxon>
        <taxon>Actinomycetes</taxon>
        <taxon>Propionibacteriales</taxon>
        <taxon>Propionibacteriaceae</taxon>
        <taxon>Microlunatus</taxon>
    </lineage>
</organism>
<proteinExistence type="predicted"/>
<keyword evidence="2" id="KW-1185">Reference proteome</keyword>
<dbReference type="RefSeq" id="WP_344808508.1">
    <property type="nucleotide sequence ID" value="NZ_BAABAB010000039.1"/>
</dbReference>
<reference evidence="2" key="1">
    <citation type="journal article" date="2019" name="Int. J. Syst. Evol. Microbiol.">
        <title>The Global Catalogue of Microorganisms (GCM) 10K type strain sequencing project: providing services to taxonomists for standard genome sequencing and annotation.</title>
        <authorList>
            <consortium name="The Broad Institute Genomics Platform"/>
            <consortium name="The Broad Institute Genome Sequencing Center for Infectious Disease"/>
            <person name="Wu L."/>
            <person name="Ma J."/>
        </authorList>
    </citation>
    <scope>NUCLEOTIDE SEQUENCE [LARGE SCALE GENOMIC DNA]</scope>
    <source>
        <strain evidence="2">JCM 16929</strain>
    </source>
</reference>
<evidence type="ECO:0000313" key="1">
    <source>
        <dbReference type="EMBL" id="GAA3636054.1"/>
    </source>
</evidence>
<name>A0ABP7AMM9_9ACTN</name>
<protein>
    <recommendedName>
        <fullName evidence="3">WD40 repeat domain-containing protein</fullName>
    </recommendedName>
</protein>
<dbReference type="Gene3D" id="2.130.10.10">
    <property type="entry name" value="YVTN repeat-like/Quinoprotein amine dehydrogenase"/>
    <property type="match status" value="1"/>
</dbReference>
<dbReference type="InterPro" id="IPR015943">
    <property type="entry name" value="WD40/YVTN_repeat-like_dom_sf"/>
</dbReference>
<dbReference type="EMBL" id="BAABAB010000039">
    <property type="protein sequence ID" value="GAA3636054.1"/>
    <property type="molecule type" value="Genomic_DNA"/>
</dbReference>
<sequence length="302" mass="31000">MTPVPRLGDWRTLTGPSGAWLAVAGDHVAAAGLDRLSVWRDGTLLLTATAGTSAPGRPRFVAAGAGGTAQVYWATTVVDLAGAGIRRLDDLARAVVPKPVPRKPGHAAGSPRLTDLAWSADGSTVLVSRQESGPSRSLSASATLYRSTGEPLAELWRGQELGPVAGLVGPDWAVVGGRQQLVCSFDGSRLAVLDGVTPPRRIDTDETASRVLTVEAPMLRLWDTTGWELVAAAEGPWVDACLGPGGDWVLALDYDGRLQVLDAALEPVDRPAAPGAPDGIAAGDRSVAAAIGGTVCSAALLG</sequence>
<accession>A0ABP7AMM9</accession>
<evidence type="ECO:0000313" key="2">
    <source>
        <dbReference type="Proteomes" id="UP001501490"/>
    </source>
</evidence>